<keyword evidence="3" id="KW-1185">Reference proteome</keyword>
<keyword evidence="1" id="KW-0732">Signal</keyword>
<proteinExistence type="predicted"/>
<evidence type="ECO:0000256" key="1">
    <source>
        <dbReference type="SAM" id="SignalP"/>
    </source>
</evidence>
<name>A0A0H2S614_9AGAM</name>
<gene>
    <name evidence="2" type="ORF">SCHPADRAFT_935140</name>
</gene>
<sequence>MSLNLVALITELLPLIDAALAIGKDGETMDILRRISEDPQSIDKTSCTEKEQQVMNALSVSSKTKSEHSDTTDLEILSECLTKCAKL</sequence>
<feature type="signal peptide" evidence="1">
    <location>
        <begin position="1"/>
        <end position="18"/>
    </location>
</feature>
<reference evidence="2 3" key="1">
    <citation type="submission" date="2015-04" db="EMBL/GenBank/DDBJ databases">
        <title>Complete genome sequence of Schizopora paradoxa KUC8140, a cosmopolitan wood degrader in East Asia.</title>
        <authorList>
            <consortium name="DOE Joint Genome Institute"/>
            <person name="Min B."/>
            <person name="Park H."/>
            <person name="Jang Y."/>
            <person name="Kim J.-J."/>
            <person name="Kim K.H."/>
            <person name="Pangilinan J."/>
            <person name="Lipzen A."/>
            <person name="Riley R."/>
            <person name="Grigoriev I.V."/>
            <person name="Spatafora J.W."/>
            <person name="Choi I.-G."/>
        </authorList>
    </citation>
    <scope>NUCLEOTIDE SEQUENCE [LARGE SCALE GENOMIC DNA]</scope>
    <source>
        <strain evidence="2 3">KUC8140</strain>
    </source>
</reference>
<dbReference type="Proteomes" id="UP000053477">
    <property type="component" value="Unassembled WGS sequence"/>
</dbReference>
<dbReference type="InParanoid" id="A0A0H2S614"/>
<dbReference type="AlphaFoldDB" id="A0A0H2S614"/>
<protein>
    <submittedName>
        <fullName evidence="2">Uncharacterized protein</fullName>
    </submittedName>
</protein>
<evidence type="ECO:0000313" key="3">
    <source>
        <dbReference type="Proteomes" id="UP000053477"/>
    </source>
</evidence>
<evidence type="ECO:0000313" key="2">
    <source>
        <dbReference type="EMBL" id="KLO19642.1"/>
    </source>
</evidence>
<feature type="chain" id="PRO_5005202222" evidence="1">
    <location>
        <begin position="19"/>
        <end position="87"/>
    </location>
</feature>
<organism evidence="2 3">
    <name type="scientific">Schizopora paradoxa</name>
    <dbReference type="NCBI Taxonomy" id="27342"/>
    <lineage>
        <taxon>Eukaryota</taxon>
        <taxon>Fungi</taxon>
        <taxon>Dikarya</taxon>
        <taxon>Basidiomycota</taxon>
        <taxon>Agaricomycotina</taxon>
        <taxon>Agaricomycetes</taxon>
        <taxon>Hymenochaetales</taxon>
        <taxon>Schizoporaceae</taxon>
        <taxon>Schizopora</taxon>
    </lineage>
</organism>
<dbReference type="EMBL" id="KQ085885">
    <property type="protein sequence ID" value="KLO19642.1"/>
    <property type="molecule type" value="Genomic_DNA"/>
</dbReference>
<accession>A0A0H2S614</accession>